<proteinExistence type="predicted"/>
<dbReference type="EMBL" id="ML208359">
    <property type="protein sequence ID" value="TFK68122.1"/>
    <property type="molecule type" value="Genomic_DNA"/>
</dbReference>
<protein>
    <submittedName>
        <fullName evidence="1">Uncharacterized protein</fullName>
    </submittedName>
</protein>
<evidence type="ECO:0000313" key="1">
    <source>
        <dbReference type="EMBL" id="TFK68122.1"/>
    </source>
</evidence>
<reference evidence="1 2" key="1">
    <citation type="journal article" date="2019" name="Nat. Ecol. Evol.">
        <title>Megaphylogeny resolves global patterns of mushroom evolution.</title>
        <authorList>
            <person name="Varga T."/>
            <person name="Krizsan K."/>
            <person name="Foldi C."/>
            <person name="Dima B."/>
            <person name="Sanchez-Garcia M."/>
            <person name="Sanchez-Ramirez S."/>
            <person name="Szollosi G.J."/>
            <person name="Szarkandi J.G."/>
            <person name="Papp V."/>
            <person name="Albert L."/>
            <person name="Andreopoulos W."/>
            <person name="Angelini C."/>
            <person name="Antonin V."/>
            <person name="Barry K.W."/>
            <person name="Bougher N.L."/>
            <person name="Buchanan P."/>
            <person name="Buyck B."/>
            <person name="Bense V."/>
            <person name="Catcheside P."/>
            <person name="Chovatia M."/>
            <person name="Cooper J."/>
            <person name="Damon W."/>
            <person name="Desjardin D."/>
            <person name="Finy P."/>
            <person name="Geml J."/>
            <person name="Haridas S."/>
            <person name="Hughes K."/>
            <person name="Justo A."/>
            <person name="Karasinski D."/>
            <person name="Kautmanova I."/>
            <person name="Kiss B."/>
            <person name="Kocsube S."/>
            <person name="Kotiranta H."/>
            <person name="LaButti K.M."/>
            <person name="Lechner B.E."/>
            <person name="Liimatainen K."/>
            <person name="Lipzen A."/>
            <person name="Lukacs Z."/>
            <person name="Mihaltcheva S."/>
            <person name="Morgado L.N."/>
            <person name="Niskanen T."/>
            <person name="Noordeloos M.E."/>
            <person name="Ohm R.A."/>
            <person name="Ortiz-Santana B."/>
            <person name="Ovrebo C."/>
            <person name="Racz N."/>
            <person name="Riley R."/>
            <person name="Savchenko A."/>
            <person name="Shiryaev A."/>
            <person name="Soop K."/>
            <person name="Spirin V."/>
            <person name="Szebenyi C."/>
            <person name="Tomsovsky M."/>
            <person name="Tulloss R.E."/>
            <person name="Uehling J."/>
            <person name="Grigoriev I.V."/>
            <person name="Vagvolgyi C."/>
            <person name="Papp T."/>
            <person name="Martin F.M."/>
            <person name="Miettinen O."/>
            <person name="Hibbett D.S."/>
            <person name="Nagy L.G."/>
        </authorList>
    </citation>
    <scope>NUCLEOTIDE SEQUENCE [LARGE SCALE GENOMIC DNA]</scope>
    <source>
        <strain evidence="1 2">NL-1719</strain>
    </source>
</reference>
<sequence length="265" mass="30090">MSSSNMILGRTVTATKDIHAEMTCYSLPYGALGFVSHLLTYYTIFCLWEGRRPLWPKRYIKYITWELSIGLVGLLVSSIMAIITLVRCRRTWQLLTIAIWKLCLSVVNGGTALYVGVVFVRARRKLKQTQNLEKQQRETEARDRSVGQHNTTSAEDLGEEECEIEEKIRKELKDNNSISLMYIYIHPRDNPIVGLILEVSNRANQPWDPASVPAGTFIIFIAFSLLLTDWVLAVLTMNLGGAPSGDNAAFYWTYFIAKRLPMASF</sequence>
<gene>
    <name evidence="1" type="ORF">BDN72DRAFT_898396</name>
</gene>
<keyword evidence="2" id="KW-1185">Reference proteome</keyword>
<dbReference type="Proteomes" id="UP000308600">
    <property type="component" value="Unassembled WGS sequence"/>
</dbReference>
<name>A0ACD3AT84_9AGAR</name>
<organism evidence="1 2">
    <name type="scientific">Pluteus cervinus</name>
    <dbReference type="NCBI Taxonomy" id="181527"/>
    <lineage>
        <taxon>Eukaryota</taxon>
        <taxon>Fungi</taxon>
        <taxon>Dikarya</taxon>
        <taxon>Basidiomycota</taxon>
        <taxon>Agaricomycotina</taxon>
        <taxon>Agaricomycetes</taxon>
        <taxon>Agaricomycetidae</taxon>
        <taxon>Agaricales</taxon>
        <taxon>Pluteineae</taxon>
        <taxon>Pluteaceae</taxon>
        <taxon>Pluteus</taxon>
    </lineage>
</organism>
<accession>A0ACD3AT84</accession>
<evidence type="ECO:0000313" key="2">
    <source>
        <dbReference type="Proteomes" id="UP000308600"/>
    </source>
</evidence>